<sequence>MAIDVSQYTAPIKTAAKARDVRDNIANGIDAIATEVNQYEADLSADNDQFKEDITAEEKAHSDAETARVTAEQARQTAETTRQQNETARQTAENNRITAEAARETAFSQMQHIDANAELAAARQGKDSLLANLQDKDSQIANVNSQLADIVTLNVKNLPSPLVSLKGDGITDDTQALQAAINYLASNGGGKLFFPKGIYLLNGSLQDADNYNSIIKLPLVDAINDNPITIELIGVNIPATAYPEPEGNGTPPTHSGAILYSTVQGSGGLPSIIAGHKTLWSDITFVAKNLVIRQINNSTLNALELQHIANVIIQNVVFDLDVKTTQIVRGNGIALDLPTLQNYALVRVRNVYILGYTVAIQHSEHADLDNVFAQYCSIGLQITAGYHAIHYGKLLFQSTDTAINAIGKAYIYGGVIDIENGTTIINDPNNYLWGSIFIHHVTGNVGVTNQNLAIVEANNLIVRTSDENLWFIPTLKNNATVYSGFDIAYARIEKTIHLRGLVTNITNSTIIFTLPNGFHTSFTHYLPAICANADGSTSVCTVKIYDNGDVEVVKPTAAGVTWTPSWVSIECSFL</sequence>
<evidence type="ECO:0000313" key="3">
    <source>
        <dbReference type="EMBL" id="MFL0251415.1"/>
    </source>
</evidence>
<gene>
    <name evidence="3" type="ORF">ACJDT4_13410</name>
</gene>
<evidence type="ECO:0000259" key="2">
    <source>
        <dbReference type="Pfam" id="PF12708"/>
    </source>
</evidence>
<proteinExistence type="predicted"/>
<feature type="region of interest" description="Disordered" evidence="1">
    <location>
        <begin position="74"/>
        <end position="96"/>
    </location>
</feature>
<dbReference type="GO" id="GO:0016787">
    <property type="term" value="F:hydrolase activity"/>
    <property type="evidence" value="ECO:0007669"/>
    <property type="project" value="UniProtKB-KW"/>
</dbReference>
<keyword evidence="3" id="KW-0378">Hydrolase</keyword>
<evidence type="ECO:0000313" key="4">
    <source>
        <dbReference type="Proteomes" id="UP001623592"/>
    </source>
</evidence>
<dbReference type="Proteomes" id="UP001623592">
    <property type="component" value="Unassembled WGS sequence"/>
</dbReference>
<protein>
    <submittedName>
        <fullName evidence="3">Glycosyl hydrolase family 28-related protein</fullName>
    </submittedName>
</protein>
<accession>A0ABW8THB6</accession>
<feature type="compositionally biased region" description="Low complexity" evidence="1">
    <location>
        <begin position="74"/>
        <end position="88"/>
    </location>
</feature>
<dbReference type="Gene3D" id="2.160.20.10">
    <property type="entry name" value="Single-stranded right-handed beta-helix, Pectin lyase-like"/>
    <property type="match status" value="1"/>
</dbReference>
<name>A0ABW8THB6_9CLOT</name>
<dbReference type="InterPro" id="IPR012334">
    <property type="entry name" value="Pectin_lyas_fold"/>
</dbReference>
<dbReference type="InterPro" id="IPR011050">
    <property type="entry name" value="Pectin_lyase_fold/virulence"/>
</dbReference>
<evidence type="ECO:0000256" key="1">
    <source>
        <dbReference type="SAM" id="MobiDB-lite"/>
    </source>
</evidence>
<dbReference type="Pfam" id="PF12708">
    <property type="entry name" value="Pect-lyase_RHGA_epim"/>
    <property type="match status" value="1"/>
</dbReference>
<feature type="domain" description="Rhamnogalacturonase A/B/Epimerase-like pectate lyase" evidence="2">
    <location>
        <begin position="165"/>
        <end position="420"/>
    </location>
</feature>
<keyword evidence="4" id="KW-1185">Reference proteome</keyword>
<comment type="caution">
    <text evidence="3">The sequence shown here is derived from an EMBL/GenBank/DDBJ whole genome shotgun (WGS) entry which is preliminary data.</text>
</comment>
<dbReference type="EMBL" id="JBJIAA010000010">
    <property type="protein sequence ID" value="MFL0251415.1"/>
    <property type="molecule type" value="Genomic_DNA"/>
</dbReference>
<dbReference type="InterPro" id="IPR024535">
    <property type="entry name" value="RHGA/B-epi-like_pectate_lyase"/>
</dbReference>
<dbReference type="RefSeq" id="WP_406788070.1">
    <property type="nucleotide sequence ID" value="NZ_JBJIAA010000010.1"/>
</dbReference>
<organism evidence="3 4">
    <name type="scientific">Clostridium neuense</name>
    <dbReference type="NCBI Taxonomy" id="1728934"/>
    <lineage>
        <taxon>Bacteria</taxon>
        <taxon>Bacillati</taxon>
        <taxon>Bacillota</taxon>
        <taxon>Clostridia</taxon>
        <taxon>Eubacteriales</taxon>
        <taxon>Clostridiaceae</taxon>
        <taxon>Clostridium</taxon>
    </lineage>
</organism>
<dbReference type="SUPFAM" id="SSF51126">
    <property type="entry name" value="Pectin lyase-like"/>
    <property type="match status" value="1"/>
</dbReference>
<reference evidence="3 4" key="1">
    <citation type="submission" date="2024-11" db="EMBL/GenBank/DDBJ databases">
        <authorList>
            <person name="Heng Y.C."/>
            <person name="Lim A.C.H."/>
            <person name="Lee J.K.Y."/>
            <person name="Kittelmann S."/>
        </authorList>
    </citation>
    <scope>NUCLEOTIDE SEQUENCE [LARGE SCALE GENOMIC DNA]</scope>
    <source>
        <strain evidence="3 4">WILCCON 0114</strain>
    </source>
</reference>